<name>A0A4U6UC07_SETVI</name>
<sequence>MAGIQFGSSKPQIVTQVEMAEAWVPLAYHDQCVHLRVLPPLEVRARAPRLQEVPKIREAQEAKVKGDALIGLIPATAKLA</sequence>
<dbReference type="AlphaFoldDB" id="A0A4U6UC07"/>
<keyword evidence="2" id="KW-1185">Reference proteome</keyword>
<dbReference type="Proteomes" id="UP000298652">
    <property type="component" value="Chromosome 5"/>
</dbReference>
<proteinExistence type="predicted"/>
<accession>A0A4U6UC07</accession>
<organism evidence="1 2">
    <name type="scientific">Setaria viridis</name>
    <name type="common">Green bristlegrass</name>
    <name type="synonym">Setaria italica subsp. viridis</name>
    <dbReference type="NCBI Taxonomy" id="4556"/>
    <lineage>
        <taxon>Eukaryota</taxon>
        <taxon>Viridiplantae</taxon>
        <taxon>Streptophyta</taxon>
        <taxon>Embryophyta</taxon>
        <taxon>Tracheophyta</taxon>
        <taxon>Spermatophyta</taxon>
        <taxon>Magnoliopsida</taxon>
        <taxon>Liliopsida</taxon>
        <taxon>Poales</taxon>
        <taxon>Poaceae</taxon>
        <taxon>PACMAD clade</taxon>
        <taxon>Panicoideae</taxon>
        <taxon>Panicodae</taxon>
        <taxon>Paniceae</taxon>
        <taxon>Cenchrinae</taxon>
        <taxon>Setaria</taxon>
    </lineage>
</organism>
<gene>
    <name evidence="1" type="ORF">SEVIR_5G102600v2</name>
</gene>
<reference evidence="1" key="1">
    <citation type="submission" date="2019-03" db="EMBL/GenBank/DDBJ databases">
        <title>WGS assembly of Setaria viridis.</title>
        <authorList>
            <person name="Huang P."/>
            <person name="Jenkins J."/>
            <person name="Grimwood J."/>
            <person name="Barry K."/>
            <person name="Healey A."/>
            <person name="Mamidi S."/>
            <person name="Sreedasyam A."/>
            <person name="Shu S."/>
            <person name="Feldman M."/>
            <person name="Wu J."/>
            <person name="Yu Y."/>
            <person name="Chen C."/>
            <person name="Johnson J."/>
            <person name="Rokhsar D."/>
            <person name="Baxter I."/>
            <person name="Schmutz J."/>
            <person name="Brutnell T."/>
            <person name="Kellogg E."/>
        </authorList>
    </citation>
    <scope>NUCLEOTIDE SEQUENCE [LARGE SCALE GENOMIC DNA]</scope>
</reference>
<protein>
    <submittedName>
        <fullName evidence="1">Uncharacterized protein</fullName>
    </submittedName>
</protein>
<evidence type="ECO:0000313" key="1">
    <source>
        <dbReference type="EMBL" id="TKW13460.1"/>
    </source>
</evidence>
<dbReference type="Gramene" id="TKW13460">
    <property type="protein sequence ID" value="TKW13460"/>
    <property type="gene ID" value="SEVIR_5G102600v2"/>
</dbReference>
<dbReference type="EMBL" id="CM016556">
    <property type="protein sequence ID" value="TKW13460.1"/>
    <property type="molecule type" value="Genomic_DNA"/>
</dbReference>
<evidence type="ECO:0000313" key="2">
    <source>
        <dbReference type="Proteomes" id="UP000298652"/>
    </source>
</evidence>